<name>A0A939H1G4_9BURK</name>
<dbReference type="RefSeq" id="WP_207575593.1">
    <property type="nucleotide sequence ID" value="NZ_JAFNME010000021.1"/>
</dbReference>
<proteinExistence type="predicted"/>
<feature type="compositionally biased region" description="Low complexity" evidence="2">
    <location>
        <begin position="205"/>
        <end position="219"/>
    </location>
</feature>
<sequence length="242" mass="25775">MKATPTTRRALLGTVLAVGTLGASGCVPLLIGGGATGAVLVAADRRTSGMQLEDERIEQKFSALVREQMPQAGRLIATSFNRIVLLTGEVRNAADKAQAQALLQSVEHVRSVVNELQIVSMVSALSQRTKDAFITSKVKASLIDAKDLQANTIKVITEQQVVYLMGLLTAREAQRAAEIARGVNDVHKVVRVFEVITEEELAGYQTPAQSQATPTTTAPVHTDTNLQTAPPSDAGVVVQPVR</sequence>
<organism evidence="4 5">
    <name type="scientific">Comamonas denitrificans</name>
    <dbReference type="NCBI Taxonomy" id="117506"/>
    <lineage>
        <taxon>Bacteria</taxon>
        <taxon>Pseudomonadati</taxon>
        <taxon>Pseudomonadota</taxon>
        <taxon>Betaproteobacteria</taxon>
        <taxon>Burkholderiales</taxon>
        <taxon>Comamonadaceae</taxon>
        <taxon>Comamonas</taxon>
    </lineage>
</organism>
<keyword evidence="1" id="KW-0732">Signal</keyword>
<dbReference type="Gene3D" id="3.30.1340.30">
    <property type="match status" value="1"/>
</dbReference>
<evidence type="ECO:0000259" key="3">
    <source>
        <dbReference type="PROSITE" id="PS50914"/>
    </source>
</evidence>
<dbReference type="InterPro" id="IPR014004">
    <property type="entry name" value="Transpt-assoc_nodulatn_dom_bac"/>
</dbReference>
<dbReference type="InterPro" id="IPR007055">
    <property type="entry name" value="BON_dom"/>
</dbReference>
<dbReference type="Proteomes" id="UP000664731">
    <property type="component" value="Unassembled WGS sequence"/>
</dbReference>
<feature type="domain" description="BON" evidence="3">
    <location>
        <begin position="53"/>
        <end position="120"/>
    </location>
</feature>
<gene>
    <name evidence="4" type="ORF">J1777_10220</name>
</gene>
<evidence type="ECO:0000313" key="4">
    <source>
        <dbReference type="EMBL" id="MBO1250195.1"/>
    </source>
</evidence>
<protein>
    <submittedName>
        <fullName evidence="4">BON domain-containing protein</fullName>
    </submittedName>
</protein>
<dbReference type="EMBL" id="JAFNME010000021">
    <property type="protein sequence ID" value="MBO1250195.1"/>
    <property type="molecule type" value="Genomic_DNA"/>
</dbReference>
<dbReference type="AlphaFoldDB" id="A0A939H1G4"/>
<dbReference type="PANTHER" id="PTHR34606:SF4">
    <property type="entry name" value="OUTER MEMBRANE LIPOPROTEIN DOLP"/>
    <property type="match status" value="1"/>
</dbReference>
<feature type="region of interest" description="Disordered" evidence="2">
    <location>
        <begin position="204"/>
        <end position="242"/>
    </location>
</feature>
<dbReference type="Pfam" id="PF04972">
    <property type="entry name" value="BON"/>
    <property type="match status" value="2"/>
</dbReference>
<evidence type="ECO:0000313" key="5">
    <source>
        <dbReference type="Proteomes" id="UP000664731"/>
    </source>
</evidence>
<comment type="caution">
    <text evidence="4">The sequence shown here is derived from an EMBL/GenBank/DDBJ whole genome shotgun (WGS) entry which is preliminary data.</text>
</comment>
<evidence type="ECO:0000256" key="1">
    <source>
        <dbReference type="ARBA" id="ARBA00022729"/>
    </source>
</evidence>
<feature type="domain" description="BON" evidence="3">
    <location>
        <begin position="130"/>
        <end position="197"/>
    </location>
</feature>
<dbReference type="PROSITE" id="PS50914">
    <property type="entry name" value="BON"/>
    <property type="match status" value="2"/>
</dbReference>
<reference evidence="4" key="1">
    <citation type="submission" date="2021-03" db="EMBL/GenBank/DDBJ databases">
        <title>Comamonas denitrificans.</title>
        <authorList>
            <person name="Finster K."/>
        </authorList>
    </citation>
    <scope>NUCLEOTIDE SEQUENCE</scope>
    <source>
        <strain evidence="4">MM2021_4</strain>
    </source>
</reference>
<accession>A0A939H1G4</accession>
<dbReference type="PANTHER" id="PTHR34606">
    <property type="entry name" value="BON DOMAIN-CONTAINING PROTEIN"/>
    <property type="match status" value="1"/>
</dbReference>
<keyword evidence="5" id="KW-1185">Reference proteome</keyword>
<dbReference type="SMART" id="SM00749">
    <property type="entry name" value="BON"/>
    <property type="match status" value="2"/>
</dbReference>
<dbReference type="PROSITE" id="PS51257">
    <property type="entry name" value="PROKAR_LIPOPROTEIN"/>
    <property type="match status" value="1"/>
</dbReference>
<dbReference type="InterPro" id="IPR051686">
    <property type="entry name" value="Lipoprotein_DolP"/>
</dbReference>
<evidence type="ECO:0000256" key="2">
    <source>
        <dbReference type="SAM" id="MobiDB-lite"/>
    </source>
</evidence>